<keyword evidence="8" id="KW-0704">Schiff base</keyword>
<evidence type="ECO:0000313" key="10">
    <source>
        <dbReference type="EMBL" id="OHA20859.1"/>
    </source>
</evidence>
<dbReference type="GO" id="GO:0005829">
    <property type="term" value="C:cytosol"/>
    <property type="evidence" value="ECO:0007669"/>
    <property type="project" value="TreeGrafter"/>
</dbReference>
<dbReference type="PANTHER" id="PTHR33866:SF2">
    <property type="entry name" value="S-ADENOSYLMETHIONINE DECARBOXYLASE PROENZYME"/>
    <property type="match status" value="1"/>
</dbReference>
<keyword evidence="7" id="KW-0456">Lyase</keyword>
<keyword evidence="9" id="KW-0670">Pyruvate</keyword>
<dbReference type="InterPro" id="IPR016067">
    <property type="entry name" value="S-AdoMet_deCO2ase_core"/>
</dbReference>
<evidence type="ECO:0000256" key="2">
    <source>
        <dbReference type="ARBA" id="ARBA00022793"/>
    </source>
</evidence>
<keyword evidence="5" id="KW-0620">Polyamine biosynthesis</keyword>
<keyword evidence="3" id="KW-0068">Autocatalytic cleavage</keyword>
<name>A0A1G2MCJ8_9BACT</name>
<evidence type="ECO:0000256" key="3">
    <source>
        <dbReference type="ARBA" id="ARBA00022813"/>
    </source>
</evidence>
<dbReference type="AlphaFoldDB" id="A0A1G2MCJ8"/>
<evidence type="ECO:0000256" key="8">
    <source>
        <dbReference type="ARBA" id="ARBA00023270"/>
    </source>
</evidence>
<dbReference type="InterPro" id="IPR003826">
    <property type="entry name" value="AdoMetDC_fam_prok"/>
</dbReference>
<proteinExistence type="predicted"/>
<reference evidence="10 11" key="1">
    <citation type="journal article" date="2016" name="Nat. Commun.">
        <title>Thousands of microbial genomes shed light on interconnected biogeochemical processes in an aquifer system.</title>
        <authorList>
            <person name="Anantharaman K."/>
            <person name="Brown C.T."/>
            <person name="Hug L.A."/>
            <person name="Sharon I."/>
            <person name="Castelle C.J."/>
            <person name="Probst A.J."/>
            <person name="Thomas B.C."/>
            <person name="Singh A."/>
            <person name="Wilkins M.J."/>
            <person name="Karaoz U."/>
            <person name="Brodie E.L."/>
            <person name="Williams K.H."/>
            <person name="Hubbard S.S."/>
            <person name="Banfield J.F."/>
        </authorList>
    </citation>
    <scope>NUCLEOTIDE SEQUENCE [LARGE SCALE GENOMIC DNA]</scope>
</reference>
<evidence type="ECO:0000313" key="11">
    <source>
        <dbReference type="Proteomes" id="UP000178121"/>
    </source>
</evidence>
<evidence type="ECO:0000256" key="9">
    <source>
        <dbReference type="ARBA" id="ARBA00023317"/>
    </source>
</evidence>
<comment type="cofactor">
    <cofactor evidence="1">
        <name>pyruvate</name>
        <dbReference type="ChEBI" id="CHEBI:15361"/>
    </cofactor>
</comment>
<comment type="caution">
    <text evidence="10">The sequence shown here is derived from an EMBL/GenBank/DDBJ whole genome shotgun (WGS) entry which is preliminary data.</text>
</comment>
<accession>A0A1G2MCJ8</accession>
<dbReference type="EMBL" id="MHRI01000020">
    <property type="protein sequence ID" value="OHA20859.1"/>
    <property type="molecule type" value="Genomic_DNA"/>
</dbReference>
<keyword evidence="2" id="KW-0210">Decarboxylase</keyword>
<evidence type="ECO:0000256" key="7">
    <source>
        <dbReference type="ARBA" id="ARBA00023239"/>
    </source>
</evidence>
<protein>
    <recommendedName>
        <fullName evidence="12">S-adenosylmethionine decarboxylase proenzyme</fullName>
    </recommendedName>
</protein>
<dbReference type="Proteomes" id="UP000178121">
    <property type="component" value="Unassembled WGS sequence"/>
</dbReference>
<keyword evidence="4" id="KW-0745">Spermidine biosynthesis</keyword>
<evidence type="ECO:0000256" key="1">
    <source>
        <dbReference type="ARBA" id="ARBA00001928"/>
    </source>
</evidence>
<evidence type="ECO:0000256" key="5">
    <source>
        <dbReference type="ARBA" id="ARBA00023115"/>
    </source>
</evidence>
<dbReference type="GO" id="GO:0008295">
    <property type="term" value="P:spermidine biosynthetic process"/>
    <property type="evidence" value="ECO:0007669"/>
    <property type="project" value="UniProtKB-KW"/>
</dbReference>
<evidence type="ECO:0008006" key="12">
    <source>
        <dbReference type="Google" id="ProtNLM"/>
    </source>
</evidence>
<keyword evidence="6" id="KW-0865">Zymogen</keyword>
<organism evidence="10 11">
    <name type="scientific">Candidatus Taylorbacteria bacterium RIFCSPHIGHO2_01_FULL_51_15</name>
    <dbReference type="NCBI Taxonomy" id="1802304"/>
    <lineage>
        <taxon>Bacteria</taxon>
        <taxon>Candidatus Tayloriibacteriota</taxon>
    </lineage>
</organism>
<dbReference type="PANTHER" id="PTHR33866">
    <property type="entry name" value="S-ADENOSYLMETHIONINE DECARBOXYLASE PROENZYME"/>
    <property type="match status" value="1"/>
</dbReference>
<dbReference type="GO" id="GO:0004014">
    <property type="term" value="F:adenosylmethionine decarboxylase activity"/>
    <property type="evidence" value="ECO:0007669"/>
    <property type="project" value="InterPro"/>
</dbReference>
<gene>
    <name evidence="10" type="ORF">A2849_04245</name>
</gene>
<dbReference type="SUPFAM" id="SSF56276">
    <property type="entry name" value="S-adenosylmethionine decarboxylase"/>
    <property type="match status" value="1"/>
</dbReference>
<evidence type="ECO:0000256" key="4">
    <source>
        <dbReference type="ARBA" id="ARBA00023066"/>
    </source>
</evidence>
<sequence>MHFGEHLTIDGYGGAAEKLKSKELVRRCLHELPQMLGMRTLSEPLLSWAEPNGKKDPGGWSGFVLITESHISIHTFPARGFLSADVYTCKNGLDRRSVTDYFKRQFDLGDIEENFIQRGKKYPQRNLA</sequence>
<dbReference type="Pfam" id="PF02675">
    <property type="entry name" value="AdoMet_dc"/>
    <property type="match status" value="1"/>
</dbReference>
<dbReference type="Gene3D" id="3.60.90.10">
    <property type="entry name" value="S-adenosylmethionine decarboxylase"/>
    <property type="match status" value="1"/>
</dbReference>
<evidence type="ECO:0000256" key="6">
    <source>
        <dbReference type="ARBA" id="ARBA00023145"/>
    </source>
</evidence>